<protein>
    <recommendedName>
        <fullName evidence="2">histidine kinase</fullName>
        <ecNumber evidence="2">2.7.13.3</ecNumber>
    </recommendedName>
</protein>
<evidence type="ECO:0000256" key="8">
    <source>
        <dbReference type="ARBA" id="ARBA00023012"/>
    </source>
</evidence>
<dbReference type="Gene3D" id="3.30.565.10">
    <property type="entry name" value="Histidine kinase-like ATPase, C-terminal domain"/>
    <property type="match status" value="1"/>
</dbReference>
<dbReference type="EMBL" id="VBPA01000119">
    <property type="protein sequence ID" value="TMQ71525.1"/>
    <property type="molecule type" value="Genomic_DNA"/>
</dbReference>
<comment type="catalytic activity">
    <reaction evidence="1">
        <text>ATP + protein L-histidine = ADP + protein N-phospho-L-histidine.</text>
        <dbReference type="EC" id="2.7.13.3"/>
    </reaction>
</comment>
<dbReference type="GO" id="GO:0004673">
    <property type="term" value="F:protein histidine kinase activity"/>
    <property type="evidence" value="ECO:0007669"/>
    <property type="project" value="UniProtKB-EC"/>
</dbReference>
<gene>
    <name evidence="10" type="ORF">E6K80_05320</name>
</gene>
<evidence type="ECO:0000259" key="9">
    <source>
        <dbReference type="PROSITE" id="PS50109"/>
    </source>
</evidence>
<evidence type="ECO:0000313" key="10">
    <source>
        <dbReference type="EMBL" id="TMQ71525.1"/>
    </source>
</evidence>
<dbReference type="Proteomes" id="UP000319836">
    <property type="component" value="Unassembled WGS sequence"/>
</dbReference>
<dbReference type="GO" id="GO:0005524">
    <property type="term" value="F:ATP binding"/>
    <property type="evidence" value="ECO:0007669"/>
    <property type="project" value="UniProtKB-KW"/>
</dbReference>
<proteinExistence type="predicted"/>
<dbReference type="SMART" id="SM00387">
    <property type="entry name" value="HATPase_c"/>
    <property type="match status" value="1"/>
</dbReference>
<evidence type="ECO:0000313" key="11">
    <source>
        <dbReference type="Proteomes" id="UP000319836"/>
    </source>
</evidence>
<dbReference type="InterPro" id="IPR004358">
    <property type="entry name" value="Sig_transdc_His_kin-like_C"/>
</dbReference>
<keyword evidence="3" id="KW-0597">Phosphoprotein</keyword>
<dbReference type="SUPFAM" id="SSF55874">
    <property type="entry name" value="ATPase domain of HSP90 chaperone/DNA topoisomerase II/histidine kinase"/>
    <property type="match status" value="1"/>
</dbReference>
<dbReference type="AlphaFoldDB" id="A0A538U6L0"/>
<reference evidence="10 11" key="1">
    <citation type="journal article" date="2019" name="Nat. Microbiol.">
        <title>Mediterranean grassland soil C-N compound turnover is dependent on rainfall and depth, and is mediated by genomically divergent microorganisms.</title>
        <authorList>
            <person name="Diamond S."/>
            <person name="Andeer P.F."/>
            <person name="Li Z."/>
            <person name="Crits-Christoph A."/>
            <person name="Burstein D."/>
            <person name="Anantharaman K."/>
            <person name="Lane K.R."/>
            <person name="Thomas B.C."/>
            <person name="Pan C."/>
            <person name="Northen T.R."/>
            <person name="Banfield J.F."/>
        </authorList>
    </citation>
    <scope>NUCLEOTIDE SEQUENCE [LARGE SCALE GENOMIC DNA]</scope>
    <source>
        <strain evidence="10">WS_10</strain>
    </source>
</reference>
<keyword evidence="8" id="KW-0902">Two-component regulatory system</keyword>
<sequence>MHPPHPLRHRPSGLRARARAGACDTLALDPRAHGVAVQYEPCNQPVEVAGDREQLRQVWLNLAGNALDALDGAGTLVVRWHVRDPEHVTIDFADSGPGIPPHDLPQVSQPFFTTKQTGTGLGLPIAQRIVERHGGTLTLHAADPKGTIARITLPATAAAAARAA</sequence>
<keyword evidence="7" id="KW-0067">ATP-binding</keyword>
<dbReference type="PRINTS" id="PR00344">
    <property type="entry name" value="BCTRLSENSOR"/>
</dbReference>
<name>A0A538U6L0_UNCEI</name>
<feature type="domain" description="Histidine kinase" evidence="9">
    <location>
        <begin position="35"/>
        <end position="157"/>
    </location>
</feature>
<keyword evidence="4" id="KW-0808">Transferase</keyword>
<accession>A0A538U6L0</accession>
<keyword evidence="5" id="KW-0547">Nucleotide-binding</keyword>
<keyword evidence="6 10" id="KW-0418">Kinase</keyword>
<dbReference type="PANTHER" id="PTHR43065">
    <property type="entry name" value="SENSOR HISTIDINE KINASE"/>
    <property type="match status" value="1"/>
</dbReference>
<comment type="caution">
    <text evidence="10">The sequence shown here is derived from an EMBL/GenBank/DDBJ whole genome shotgun (WGS) entry which is preliminary data.</text>
</comment>
<evidence type="ECO:0000256" key="5">
    <source>
        <dbReference type="ARBA" id="ARBA00022741"/>
    </source>
</evidence>
<evidence type="ECO:0000256" key="2">
    <source>
        <dbReference type="ARBA" id="ARBA00012438"/>
    </source>
</evidence>
<dbReference type="InterPro" id="IPR005467">
    <property type="entry name" value="His_kinase_dom"/>
</dbReference>
<evidence type="ECO:0000256" key="6">
    <source>
        <dbReference type="ARBA" id="ARBA00022777"/>
    </source>
</evidence>
<organism evidence="10 11">
    <name type="scientific">Eiseniibacteriota bacterium</name>
    <dbReference type="NCBI Taxonomy" id="2212470"/>
    <lineage>
        <taxon>Bacteria</taxon>
        <taxon>Candidatus Eiseniibacteriota</taxon>
    </lineage>
</organism>
<dbReference type="PANTHER" id="PTHR43065:SF10">
    <property type="entry name" value="PEROXIDE STRESS-ACTIVATED HISTIDINE KINASE MAK3"/>
    <property type="match status" value="1"/>
</dbReference>
<evidence type="ECO:0000256" key="1">
    <source>
        <dbReference type="ARBA" id="ARBA00000085"/>
    </source>
</evidence>
<dbReference type="EC" id="2.7.13.3" evidence="2"/>
<evidence type="ECO:0000256" key="3">
    <source>
        <dbReference type="ARBA" id="ARBA00022553"/>
    </source>
</evidence>
<dbReference type="GO" id="GO:0000160">
    <property type="term" value="P:phosphorelay signal transduction system"/>
    <property type="evidence" value="ECO:0007669"/>
    <property type="project" value="UniProtKB-KW"/>
</dbReference>
<dbReference type="Pfam" id="PF02518">
    <property type="entry name" value="HATPase_c"/>
    <property type="match status" value="1"/>
</dbReference>
<dbReference type="InterPro" id="IPR003594">
    <property type="entry name" value="HATPase_dom"/>
</dbReference>
<dbReference type="PROSITE" id="PS50109">
    <property type="entry name" value="HIS_KIN"/>
    <property type="match status" value="1"/>
</dbReference>
<evidence type="ECO:0000256" key="7">
    <source>
        <dbReference type="ARBA" id="ARBA00022840"/>
    </source>
</evidence>
<evidence type="ECO:0000256" key="4">
    <source>
        <dbReference type="ARBA" id="ARBA00022679"/>
    </source>
</evidence>
<dbReference type="InterPro" id="IPR036890">
    <property type="entry name" value="HATPase_C_sf"/>
</dbReference>